<evidence type="ECO:0000256" key="6">
    <source>
        <dbReference type="ARBA" id="ARBA00022692"/>
    </source>
</evidence>
<dbReference type="CDD" id="cd06225">
    <property type="entry name" value="HAMP"/>
    <property type="match status" value="1"/>
</dbReference>
<dbReference type="SUPFAM" id="SSF47384">
    <property type="entry name" value="Homodimeric domain of signal transducing histidine kinase"/>
    <property type="match status" value="1"/>
</dbReference>
<keyword evidence="5" id="KW-0808">Transferase</keyword>
<dbReference type="InterPro" id="IPR036097">
    <property type="entry name" value="HisK_dim/P_sf"/>
</dbReference>
<name>A0A2N3YL58_9MICO</name>
<gene>
    <name evidence="13" type="ORF">ATL31_2430</name>
</gene>
<dbReference type="PANTHER" id="PTHR45436:SF5">
    <property type="entry name" value="SENSOR HISTIDINE KINASE TRCS"/>
    <property type="match status" value="1"/>
</dbReference>
<dbReference type="Gene3D" id="6.10.340.10">
    <property type="match status" value="1"/>
</dbReference>
<dbReference type="SMART" id="SM00387">
    <property type="entry name" value="HATPase_c"/>
    <property type="match status" value="1"/>
</dbReference>
<keyword evidence="10" id="KW-0472">Membrane</keyword>
<keyword evidence="4" id="KW-0597">Phosphoprotein</keyword>
<dbReference type="OrthoDB" id="9786919at2"/>
<dbReference type="Pfam" id="PF00672">
    <property type="entry name" value="HAMP"/>
    <property type="match status" value="1"/>
</dbReference>
<evidence type="ECO:0000313" key="14">
    <source>
        <dbReference type="Proteomes" id="UP000233781"/>
    </source>
</evidence>
<accession>A0A2N3YL58</accession>
<dbReference type="GO" id="GO:0005886">
    <property type="term" value="C:plasma membrane"/>
    <property type="evidence" value="ECO:0007669"/>
    <property type="project" value="UniProtKB-SubCell"/>
</dbReference>
<dbReference type="PROSITE" id="PS50885">
    <property type="entry name" value="HAMP"/>
    <property type="match status" value="1"/>
</dbReference>
<proteinExistence type="predicted"/>
<dbReference type="CDD" id="cd00082">
    <property type="entry name" value="HisKA"/>
    <property type="match status" value="1"/>
</dbReference>
<dbReference type="EC" id="2.7.13.3" evidence="3"/>
<keyword evidence="7 13" id="KW-0418">Kinase</keyword>
<dbReference type="InterPro" id="IPR036890">
    <property type="entry name" value="HATPase_C_sf"/>
</dbReference>
<comment type="subcellular location">
    <subcellularLocation>
        <location evidence="2">Cell membrane</location>
    </subcellularLocation>
</comment>
<comment type="catalytic activity">
    <reaction evidence="1">
        <text>ATP + protein L-histidine = ADP + protein N-phospho-L-histidine.</text>
        <dbReference type="EC" id="2.7.13.3"/>
    </reaction>
</comment>
<evidence type="ECO:0000256" key="7">
    <source>
        <dbReference type="ARBA" id="ARBA00022777"/>
    </source>
</evidence>
<evidence type="ECO:0000256" key="8">
    <source>
        <dbReference type="ARBA" id="ARBA00022989"/>
    </source>
</evidence>
<dbReference type="Pfam" id="PF00512">
    <property type="entry name" value="HisKA"/>
    <property type="match status" value="1"/>
</dbReference>
<organism evidence="13 14">
    <name type="scientific">Phycicoccus duodecadis</name>
    <dbReference type="NCBI Taxonomy" id="173053"/>
    <lineage>
        <taxon>Bacteria</taxon>
        <taxon>Bacillati</taxon>
        <taxon>Actinomycetota</taxon>
        <taxon>Actinomycetes</taxon>
        <taxon>Micrococcales</taxon>
        <taxon>Intrasporangiaceae</taxon>
        <taxon>Phycicoccus</taxon>
    </lineage>
</organism>
<evidence type="ECO:0000256" key="4">
    <source>
        <dbReference type="ARBA" id="ARBA00022553"/>
    </source>
</evidence>
<keyword evidence="8" id="KW-1133">Transmembrane helix</keyword>
<feature type="domain" description="HAMP" evidence="12">
    <location>
        <begin position="183"/>
        <end position="237"/>
    </location>
</feature>
<evidence type="ECO:0000256" key="3">
    <source>
        <dbReference type="ARBA" id="ARBA00012438"/>
    </source>
</evidence>
<dbReference type="GO" id="GO:0000155">
    <property type="term" value="F:phosphorelay sensor kinase activity"/>
    <property type="evidence" value="ECO:0007669"/>
    <property type="project" value="InterPro"/>
</dbReference>
<keyword evidence="14" id="KW-1185">Reference proteome</keyword>
<dbReference type="Pfam" id="PF02518">
    <property type="entry name" value="HATPase_c"/>
    <property type="match status" value="1"/>
</dbReference>
<dbReference type="InterPro" id="IPR003660">
    <property type="entry name" value="HAMP_dom"/>
</dbReference>
<dbReference type="Gene3D" id="1.10.287.130">
    <property type="match status" value="1"/>
</dbReference>
<comment type="caution">
    <text evidence="13">The sequence shown here is derived from an EMBL/GenBank/DDBJ whole genome shotgun (WGS) entry which is preliminary data.</text>
</comment>
<evidence type="ECO:0000259" key="11">
    <source>
        <dbReference type="PROSITE" id="PS50109"/>
    </source>
</evidence>
<keyword evidence="9" id="KW-0902">Two-component regulatory system</keyword>
<evidence type="ECO:0000256" key="5">
    <source>
        <dbReference type="ARBA" id="ARBA00022679"/>
    </source>
</evidence>
<dbReference type="InterPro" id="IPR005467">
    <property type="entry name" value="His_kinase_dom"/>
</dbReference>
<evidence type="ECO:0000256" key="9">
    <source>
        <dbReference type="ARBA" id="ARBA00023012"/>
    </source>
</evidence>
<dbReference type="PANTHER" id="PTHR45436">
    <property type="entry name" value="SENSOR HISTIDINE KINASE YKOH"/>
    <property type="match status" value="1"/>
</dbReference>
<dbReference type="AlphaFoldDB" id="A0A2N3YL58"/>
<evidence type="ECO:0000256" key="2">
    <source>
        <dbReference type="ARBA" id="ARBA00004236"/>
    </source>
</evidence>
<dbReference type="InterPro" id="IPR003594">
    <property type="entry name" value="HATPase_dom"/>
</dbReference>
<dbReference type="InterPro" id="IPR004358">
    <property type="entry name" value="Sig_transdc_His_kin-like_C"/>
</dbReference>
<protein>
    <recommendedName>
        <fullName evidence="3">histidine kinase</fullName>
        <ecNumber evidence="3">2.7.13.3</ecNumber>
    </recommendedName>
</protein>
<dbReference type="SUPFAM" id="SSF55874">
    <property type="entry name" value="ATPase domain of HSP90 chaperone/DNA topoisomerase II/histidine kinase"/>
    <property type="match status" value="1"/>
</dbReference>
<keyword evidence="6" id="KW-0812">Transmembrane</keyword>
<evidence type="ECO:0000256" key="1">
    <source>
        <dbReference type="ARBA" id="ARBA00000085"/>
    </source>
</evidence>
<dbReference type="RefSeq" id="WP_101395988.1">
    <property type="nucleotide sequence ID" value="NZ_PJNE01000001.1"/>
</dbReference>
<dbReference type="InterPro" id="IPR003661">
    <property type="entry name" value="HisK_dim/P_dom"/>
</dbReference>
<dbReference type="EMBL" id="PJNE01000001">
    <property type="protein sequence ID" value="PKW27583.1"/>
    <property type="molecule type" value="Genomic_DNA"/>
</dbReference>
<evidence type="ECO:0000259" key="12">
    <source>
        <dbReference type="PROSITE" id="PS50885"/>
    </source>
</evidence>
<dbReference type="PROSITE" id="PS50109">
    <property type="entry name" value="HIS_KIN"/>
    <property type="match status" value="1"/>
</dbReference>
<feature type="domain" description="Histidine kinase" evidence="11">
    <location>
        <begin position="245"/>
        <end position="453"/>
    </location>
</feature>
<dbReference type="InterPro" id="IPR050428">
    <property type="entry name" value="TCS_sensor_his_kinase"/>
</dbReference>
<sequence length="456" mass="48241">MRGRLGLRSRILALTLPIVVLVSAALAGIVYVALGQVLEASARDVARAEAAELQADLGVHGVDDLLTAHASDDPNRIVQIVDPVTGAVVATRGAPARRALVSPRVDPGAIRISTVRSVPGQPDGSWVVAAADGVSTDTRHYTVMVGVPTRVEATALGQSTEFAAIGAVGLVALLAAVTTFAAGQALRPVEKMRDQVEAIAATGTAGGTLSIPAGRDELTRLAETMNNLLDRMKRADTSRRAFVADAGHELRSPLATIRVLLDRLAEDRSEPERRSVSARASAEVDRLALLVDDLLTLASADEHAMVLRRTEVDLDDVVLAEAGALRARGMPIRVSVEPVRVDGDQARLGRVLRNLLENAERHRDTLVRVELSREGGHALVTVDNDGPPIAPEDRDRVFGRFVRLDDSRTRGTGGTGLGLAIVAEVVAAHDGRVEATESPEGWCRFAVRLPAKPGPG</sequence>
<evidence type="ECO:0000313" key="13">
    <source>
        <dbReference type="EMBL" id="PKW27583.1"/>
    </source>
</evidence>
<reference evidence="13 14" key="1">
    <citation type="submission" date="2017-12" db="EMBL/GenBank/DDBJ databases">
        <title>Sequencing the genomes of 1000 Actinobacteria strains.</title>
        <authorList>
            <person name="Klenk H.-P."/>
        </authorList>
    </citation>
    <scope>NUCLEOTIDE SEQUENCE [LARGE SCALE GENOMIC DNA]</scope>
    <source>
        <strain evidence="13 14">DSM 12806</strain>
    </source>
</reference>
<dbReference type="PRINTS" id="PR00344">
    <property type="entry name" value="BCTRLSENSOR"/>
</dbReference>
<dbReference type="SMART" id="SM00388">
    <property type="entry name" value="HisKA"/>
    <property type="match status" value="1"/>
</dbReference>
<dbReference type="Gene3D" id="3.30.565.10">
    <property type="entry name" value="Histidine kinase-like ATPase, C-terminal domain"/>
    <property type="match status" value="1"/>
</dbReference>
<evidence type="ECO:0000256" key="10">
    <source>
        <dbReference type="ARBA" id="ARBA00023136"/>
    </source>
</evidence>
<dbReference type="Proteomes" id="UP000233781">
    <property type="component" value="Unassembled WGS sequence"/>
</dbReference>